<feature type="domain" description="CR-type" evidence="8">
    <location>
        <begin position="118"/>
        <end position="203"/>
    </location>
</feature>
<keyword evidence="3 5" id="KW-0863">Zinc-finger</keyword>
<dbReference type="InterPro" id="IPR036869">
    <property type="entry name" value="J_dom_sf"/>
</dbReference>
<dbReference type="InterPro" id="IPR044713">
    <property type="entry name" value="DNJA1/2-like"/>
</dbReference>
<dbReference type="CDD" id="cd10719">
    <property type="entry name" value="DnaJ_zf"/>
    <property type="match status" value="1"/>
</dbReference>
<name>A0A9Q0LWN9_ANAIG</name>
<dbReference type="Proteomes" id="UP001149090">
    <property type="component" value="Unassembled WGS sequence"/>
</dbReference>
<feature type="region of interest" description="Disordered" evidence="6">
    <location>
        <begin position="57"/>
        <end position="78"/>
    </location>
</feature>
<keyword evidence="1 5" id="KW-0479">Metal-binding</keyword>
<dbReference type="PANTHER" id="PTHR43888">
    <property type="entry name" value="DNAJ-LIKE-2, ISOFORM A-RELATED"/>
    <property type="match status" value="1"/>
</dbReference>
<proteinExistence type="inferred from homology"/>
<dbReference type="SUPFAM" id="SSF46565">
    <property type="entry name" value="Chaperone J-domain"/>
    <property type="match status" value="1"/>
</dbReference>
<keyword evidence="4 5" id="KW-0862">Zinc</keyword>
<dbReference type="Gene3D" id="2.10.230.10">
    <property type="entry name" value="Heat shock protein DnaJ, cysteine-rich domain"/>
    <property type="match status" value="1"/>
</dbReference>
<dbReference type="PROSITE" id="PS50076">
    <property type="entry name" value="DNAJ_2"/>
    <property type="match status" value="1"/>
</dbReference>
<dbReference type="Pfam" id="PF01556">
    <property type="entry name" value="DnaJ_C"/>
    <property type="match status" value="1"/>
</dbReference>
<evidence type="ECO:0000256" key="5">
    <source>
        <dbReference type="PROSITE-ProRule" id="PRU00546"/>
    </source>
</evidence>
<protein>
    <submittedName>
        <fullName evidence="9">DNAj-like-2 isoform a-related</fullName>
    </submittedName>
</protein>
<dbReference type="InterPro" id="IPR001623">
    <property type="entry name" value="DnaJ_domain"/>
</dbReference>
<dbReference type="GO" id="GO:0005524">
    <property type="term" value="F:ATP binding"/>
    <property type="evidence" value="ECO:0007669"/>
    <property type="project" value="InterPro"/>
</dbReference>
<accession>A0A9Q0LWN9</accession>
<dbReference type="InterPro" id="IPR018253">
    <property type="entry name" value="DnaJ_domain_CS"/>
</dbReference>
<dbReference type="InterPro" id="IPR012724">
    <property type="entry name" value="DnaJ"/>
</dbReference>
<dbReference type="OMA" id="RGPDIKH"/>
<dbReference type="AlphaFoldDB" id="A0A9Q0LWN9"/>
<gene>
    <name evidence="9" type="ORF">M0811_14073</name>
</gene>
<evidence type="ECO:0000256" key="4">
    <source>
        <dbReference type="ARBA" id="ARBA00022833"/>
    </source>
</evidence>
<feature type="compositionally biased region" description="Basic and acidic residues" evidence="6">
    <location>
        <begin position="366"/>
        <end position="388"/>
    </location>
</feature>
<feature type="region of interest" description="Disordered" evidence="6">
    <location>
        <begin position="366"/>
        <end position="402"/>
    </location>
</feature>
<dbReference type="PRINTS" id="PR00625">
    <property type="entry name" value="JDOMAIN"/>
</dbReference>
<organism evidence="9 10">
    <name type="scientific">Anaeramoeba ignava</name>
    <name type="common">Anaerobic marine amoeba</name>
    <dbReference type="NCBI Taxonomy" id="1746090"/>
    <lineage>
        <taxon>Eukaryota</taxon>
        <taxon>Metamonada</taxon>
        <taxon>Anaeramoebidae</taxon>
        <taxon>Anaeramoeba</taxon>
    </lineage>
</organism>
<dbReference type="FunFam" id="2.10.230.10:FF:000001">
    <property type="entry name" value="DnaJ subfamily A member 2"/>
    <property type="match status" value="1"/>
</dbReference>
<dbReference type="PROSITE" id="PS51188">
    <property type="entry name" value="ZF_CR"/>
    <property type="match status" value="1"/>
</dbReference>
<dbReference type="GO" id="GO:0051082">
    <property type="term" value="F:unfolded protein binding"/>
    <property type="evidence" value="ECO:0007669"/>
    <property type="project" value="InterPro"/>
</dbReference>
<keyword evidence="2" id="KW-0677">Repeat</keyword>
<dbReference type="GO" id="GO:0008270">
    <property type="term" value="F:zinc ion binding"/>
    <property type="evidence" value="ECO:0007669"/>
    <property type="project" value="UniProtKB-KW"/>
</dbReference>
<evidence type="ECO:0000259" key="7">
    <source>
        <dbReference type="PROSITE" id="PS50076"/>
    </source>
</evidence>
<dbReference type="Gene3D" id="1.10.287.110">
    <property type="entry name" value="DnaJ domain"/>
    <property type="match status" value="1"/>
</dbReference>
<dbReference type="SUPFAM" id="SSF57938">
    <property type="entry name" value="DnaJ/Hsp40 cysteine-rich domain"/>
    <property type="match status" value="1"/>
</dbReference>
<dbReference type="GO" id="GO:0006457">
    <property type="term" value="P:protein folding"/>
    <property type="evidence" value="ECO:0007669"/>
    <property type="project" value="InterPro"/>
</dbReference>
<dbReference type="InterPro" id="IPR001305">
    <property type="entry name" value="HSP_DnaJ_Cys-rich_dom"/>
</dbReference>
<evidence type="ECO:0000313" key="9">
    <source>
        <dbReference type="EMBL" id="KAJ5080478.1"/>
    </source>
</evidence>
<dbReference type="SMART" id="SM00271">
    <property type="entry name" value="DnaJ"/>
    <property type="match status" value="1"/>
</dbReference>
<dbReference type="CDD" id="cd10747">
    <property type="entry name" value="DnaJ_C"/>
    <property type="match status" value="1"/>
</dbReference>
<dbReference type="GO" id="GO:0030544">
    <property type="term" value="F:Hsp70 protein binding"/>
    <property type="evidence" value="ECO:0007669"/>
    <property type="project" value="InterPro"/>
</dbReference>
<dbReference type="InterPro" id="IPR008971">
    <property type="entry name" value="HSP40/DnaJ_pept-bd"/>
</dbReference>
<dbReference type="InterPro" id="IPR036410">
    <property type="entry name" value="HSP_DnaJ_Cys-rich_dom_sf"/>
</dbReference>
<feature type="domain" description="J" evidence="7">
    <location>
        <begin position="7"/>
        <end position="69"/>
    </location>
</feature>
<dbReference type="FunFam" id="2.60.260.20:FF:000003">
    <property type="entry name" value="DnaJ subfamily A member 2"/>
    <property type="match status" value="1"/>
</dbReference>
<dbReference type="Pfam" id="PF00684">
    <property type="entry name" value="DnaJ_CXXCXGXG"/>
    <property type="match status" value="1"/>
</dbReference>
<evidence type="ECO:0000259" key="8">
    <source>
        <dbReference type="PROSITE" id="PS51188"/>
    </source>
</evidence>
<dbReference type="Gene3D" id="2.60.260.20">
    <property type="entry name" value="Urease metallochaperone UreE, N-terminal domain"/>
    <property type="match status" value="2"/>
</dbReference>
<comment type="caution">
    <text evidence="9">The sequence shown here is derived from an EMBL/GenBank/DDBJ whole genome shotgun (WGS) entry which is preliminary data.</text>
</comment>
<dbReference type="SUPFAM" id="SSF49493">
    <property type="entry name" value="HSP40/DnaJ peptide-binding domain"/>
    <property type="match status" value="2"/>
</dbReference>
<keyword evidence="10" id="KW-1185">Reference proteome</keyword>
<evidence type="ECO:0000256" key="6">
    <source>
        <dbReference type="SAM" id="MobiDB-lite"/>
    </source>
</evidence>
<evidence type="ECO:0000256" key="2">
    <source>
        <dbReference type="ARBA" id="ARBA00022737"/>
    </source>
</evidence>
<dbReference type="HAMAP" id="MF_01152">
    <property type="entry name" value="DnaJ"/>
    <property type="match status" value="1"/>
</dbReference>
<dbReference type="CDD" id="cd06257">
    <property type="entry name" value="DnaJ"/>
    <property type="match status" value="1"/>
</dbReference>
<evidence type="ECO:0000313" key="10">
    <source>
        <dbReference type="Proteomes" id="UP001149090"/>
    </source>
</evidence>
<feature type="zinc finger region" description="CR-type" evidence="5">
    <location>
        <begin position="118"/>
        <end position="203"/>
    </location>
</feature>
<sequence>MSVKETEYYDILEISPSATQDEIRKAYRKLALKYHPDRNPDGTEQFKKIGEAYEVLSDPEKRETYDKHGKEGLDNSGGINPFDLFSELFNRKRRNDGPQRGNDIIRHFPVSLEDLYQGKTLKISINHMVICPDCKGKGSTKPEEVRKCNACGGHGIQVGYQQIGIGFIRQFTQACTTCNGTGEIFPEHLKCSRCNGKKVIEENKKVEAFIQKGMEDGEEVTIHGEGDQHPNGMAGDLILILQEKDHQFFHRKGNDLFFSHKISLYEALCGYVINITHLDGRKLRITSAENDVIKPRSVRGIKGQGMPKKDKSFEFGNLLIEFEVEFPPKNSLNQKRIELLEKVLPPRTIENKPKSERNPKLEIFYPKKMEVSPDEKTESTNEAYRLDRDEDEDGDGDGCQFM</sequence>
<evidence type="ECO:0000256" key="3">
    <source>
        <dbReference type="ARBA" id="ARBA00022771"/>
    </source>
</evidence>
<dbReference type="PROSITE" id="PS00636">
    <property type="entry name" value="DNAJ_1"/>
    <property type="match status" value="1"/>
</dbReference>
<dbReference type="InterPro" id="IPR002939">
    <property type="entry name" value="DnaJ_C"/>
</dbReference>
<dbReference type="Pfam" id="PF00226">
    <property type="entry name" value="DnaJ"/>
    <property type="match status" value="1"/>
</dbReference>
<dbReference type="OrthoDB" id="550424at2759"/>
<evidence type="ECO:0000256" key="1">
    <source>
        <dbReference type="ARBA" id="ARBA00022723"/>
    </source>
</evidence>
<dbReference type="EMBL" id="JAPDFW010000010">
    <property type="protein sequence ID" value="KAJ5080478.1"/>
    <property type="molecule type" value="Genomic_DNA"/>
</dbReference>
<dbReference type="GO" id="GO:0009408">
    <property type="term" value="P:response to heat"/>
    <property type="evidence" value="ECO:0007669"/>
    <property type="project" value="InterPro"/>
</dbReference>
<feature type="compositionally biased region" description="Basic and acidic residues" evidence="6">
    <location>
        <begin position="58"/>
        <end position="73"/>
    </location>
</feature>
<reference evidence="9" key="1">
    <citation type="submission" date="2022-10" db="EMBL/GenBank/DDBJ databases">
        <title>Novel sulphate-reducing endosymbionts in the free-living metamonad Anaeramoeba.</title>
        <authorList>
            <person name="Jerlstrom-Hultqvist J."/>
            <person name="Cepicka I."/>
            <person name="Gallot-Lavallee L."/>
            <person name="Salas-Leiva D."/>
            <person name="Curtis B.A."/>
            <person name="Zahonova K."/>
            <person name="Pipaliya S."/>
            <person name="Dacks J."/>
            <person name="Roger A.J."/>
        </authorList>
    </citation>
    <scope>NUCLEOTIDE SEQUENCE</scope>
    <source>
        <strain evidence="9">BMAN</strain>
    </source>
</reference>